<reference evidence="2 3" key="1">
    <citation type="journal article" date="2022" name="Syst. Appl. Microbiol.">
        <title>Natronocalculus amylovorans gen. nov., sp. nov., and Natranaeroarchaeum aerophilus sp. nov., dominant culturable amylolytic natronoarchaea from hypersaline soda lakes in southwestern Siberia.</title>
        <authorList>
            <person name="Sorokin D.Y."/>
            <person name="Elcheninov A.G."/>
            <person name="Khizhniak T.V."/>
            <person name="Koenen M."/>
            <person name="Bale N.J."/>
            <person name="Damste J.S.S."/>
            <person name="Kublanov I.V."/>
        </authorList>
    </citation>
    <scope>NUCLEOTIDE SEQUENCE [LARGE SCALE GENOMIC DNA]</scope>
    <source>
        <strain evidence="2 3">AArc-St1-1</strain>
    </source>
</reference>
<dbReference type="Proteomes" id="UP001202674">
    <property type="component" value="Unassembled WGS sequence"/>
</dbReference>
<feature type="region of interest" description="Disordered" evidence="1">
    <location>
        <begin position="40"/>
        <end position="61"/>
    </location>
</feature>
<evidence type="ECO:0000313" key="2">
    <source>
        <dbReference type="EMBL" id="MCL9814412.1"/>
    </source>
</evidence>
<organism evidence="2 3">
    <name type="scientific">Natranaeroarchaeum aerophilus</name>
    <dbReference type="NCBI Taxonomy" id="2917711"/>
    <lineage>
        <taxon>Archaea</taxon>
        <taxon>Methanobacteriati</taxon>
        <taxon>Methanobacteriota</taxon>
        <taxon>Stenosarchaea group</taxon>
        <taxon>Halobacteria</taxon>
        <taxon>Halobacteriales</taxon>
        <taxon>Natronoarchaeaceae</taxon>
        <taxon>Natranaeroarchaeum</taxon>
    </lineage>
</organism>
<sequence>MSQDEVERNARKAGMTPREYCLKEISEWKEMLDHVSDDFGGLDDDEFHEQVERQVDSYRRE</sequence>
<proteinExistence type="predicted"/>
<dbReference type="EMBL" id="JAKRVY010000007">
    <property type="protein sequence ID" value="MCL9814412.1"/>
    <property type="molecule type" value="Genomic_DNA"/>
</dbReference>
<accession>A0AAE3FRS2</accession>
<comment type="caution">
    <text evidence="2">The sequence shown here is derived from an EMBL/GenBank/DDBJ whole genome shotgun (WGS) entry which is preliminary data.</text>
</comment>
<protein>
    <submittedName>
        <fullName evidence="2">Uncharacterized protein</fullName>
    </submittedName>
</protein>
<dbReference type="RefSeq" id="WP_250597424.1">
    <property type="nucleotide sequence ID" value="NZ_JAKRVY010000007.1"/>
</dbReference>
<evidence type="ECO:0000313" key="3">
    <source>
        <dbReference type="Proteomes" id="UP001202674"/>
    </source>
</evidence>
<gene>
    <name evidence="2" type="ORF">AArcSt11_12195</name>
</gene>
<dbReference type="AlphaFoldDB" id="A0AAE3FRS2"/>
<feature type="compositionally biased region" description="Basic and acidic residues" evidence="1">
    <location>
        <begin position="48"/>
        <end position="61"/>
    </location>
</feature>
<evidence type="ECO:0000256" key="1">
    <source>
        <dbReference type="SAM" id="MobiDB-lite"/>
    </source>
</evidence>
<name>A0AAE3FRS2_9EURY</name>
<keyword evidence="3" id="KW-1185">Reference proteome</keyword>